<dbReference type="EMBL" id="LJXB01000058">
    <property type="protein sequence ID" value="KPU61244.1"/>
    <property type="molecule type" value="Genomic_DNA"/>
</dbReference>
<sequence>MPEAFDTGCQGGTAQPHLLGQVDEPITQHFSVMSTALLGNENHQKAFHDSSPL</sequence>
<evidence type="ECO:0000313" key="2">
    <source>
        <dbReference type="Proteomes" id="UP000050349"/>
    </source>
</evidence>
<accession>A0A0P9BE05</accession>
<dbReference type="Proteomes" id="UP000050349">
    <property type="component" value="Unassembled WGS sequence"/>
</dbReference>
<protein>
    <submittedName>
        <fullName evidence="1">Uncharacterized protein</fullName>
    </submittedName>
</protein>
<comment type="caution">
    <text evidence="1">The sequence shown here is derived from an EMBL/GenBank/DDBJ whole genome shotgun (WGS) entry which is preliminary data.</text>
</comment>
<gene>
    <name evidence="1" type="ORF">AN403_5543</name>
</gene>
<evidence type="ECO:0000313" key="1">
    <source>
        <dbReference type="EMBL" id="KPU61244.1"/>
    </source>
</evidence>
<name>A0A0P9BE05_PSEFL</name>
<organism evidence="1 2">
    <name type="scientific">Pseudomonas fluorescens</name>
    <dbReference type="NCBI Taxonomy" id="294"/>
    <lineage>
        <taxon>Bacteria</taxon>
        <taxon>Pseudomonadati</taxon>
        <taxon>Pseudomonadota</taxon>
        <taxon>Gammaproteobacteria</taxon>
        <taxon>Pseudomonadales</taxon>
        <taxon>Pseudomonadaceae</taxon>
        <taxon>Pseudomonas</taxon>
    </lineage>
</organism>
<reference evidence="1 2" key="1">
    <citation type="submission" date="2015-09" db="EMBL/GenBank/DDBJ databases">
        <authorList>
            <person name="Jackson K.R."/>
            <person name="Lunt B.L."/>
            <person name="Fisher J.N.B."/>
            <person name="Gardner A.V."/>
            <person name="Bailey M.E."/>
            <person name="Deus L.M."/>
            <person name="Earl A.S."/>
            <person name="Gibby P.D."/>
            <person name="Hartmann K.A."/>
            <person name="Liu J.E."/>
            <person name="Manci A.M."/>
            <person name="Nielsen D.A."/>
            <person name="Solomon M.B."/>
            <person name="Breakwell D.P."/>
            <person name="Burnett S.H."/>
            <person name="Grose J.H."/>
        </authorList>
    </citation>
    <scope>NUCLEOTIDE SEQUENCE [LARGE SCALE GENOMIC DNA]</scope>
    <source>
        <strain evidence="1 2">S613</strain>
    </source>
</reference>
<dbReference type="AlphaFoldDB" id="A0A0P9BE05"/>
<proteinExistence type="predicted"/>